<feature type="region of interest" description="Disordered" evidence="8">
    <location>
        <begin position="1"/>
        <end position="89"/>
    </location>
</feature>
<evidence type="ECO:0000256" key="6">
    <source>
        <dbReference type="ARBA" id="ARBA00040304"/>
    </source>
</evidence>
<dbReference type="EMBL" id="JAATJV010283300">
    <property type="protein sequence ID" value="MBZ3876783.1"/>
    <property type="molecule type" value="Genomic_DNA"/>
</dbReference>
<keyword evidence="10" id="KW-1185">Reference proteome</keyword>
<dbReference type="GO" id="GO:0031492">
    <property type="term" value="F:nucleosomal DNA binding"/>
    <property type="evidence" value="ECO:0007669"/>
    <property type="project" value="InterPro"/>
</dbReference>
<dbReference type="AlphaFoldDB" id="A0AA41MRG1"/>
<evidence type="ECO:0000256" key="5">
    <source>
        <dbReference type="ARBA" id="ARBA00037490"/>
    </source>
</evidence>
<reference evidence="9" key="1">
    <citation type="submission" date="2020-03" db="EMBL/GenBank/DDBJ databases">
        <title>Studies in the Genomics of Life Span.</title>
        <authorList>
            <person name="Glass D."/>
        </authorList>
    </citation>
    <scope>NUCLEOTIDE SEQUENCE</scope>
    <source>
        <strain evidence="9">SUZIE</strain>
        <tissue evidence="9">Muscle</tissue>
    </source>
</reference>
<dbReference type="GO" id="GO:0005634">
    <property type="term" value="C:nucleus"/>
    <property type="evidence" value="ECO:0007669"/>
    <property type="project" value="UniProtKB-SubCell"/>
</dbReference>
<dbReference type="Proteomes" id="UP001166674">
    <property type="component" value="Unassembled WGS sequence"/>
</dbReference>
<dbReference type="InterPro" id="IPR000079">
    <property type="entry name" value="HMGN_fam"/>
</dbReference>
<gene>
    <name evidence="9" type="ORF">SUZIE_139665</name>
</gene>
<dbReference type="Pfam" id="PF01101">
    <property type="entry name" value="HMG14_17"/>
    <property type="match status" value="1"/>
</dbReference>
<dbReference type="PANTHER" id="PTHR23087">
    <property type="entry name" value="NONHISTONE CHROMOSOMAL PROTEIN HMG"/>
    <property type="match status" value="1"/>
</dbReference>
<feature type="compositionally biased region" description="Basic and acidic residues" evidence="8">
    <location>
        <begin position="70"/>
        <end position="89"/>
    </location>
</feature>
<dbReference type="SMART" id="SM00527">
    <property type="entry name" value="HMG17"/>
    <property type="match status" value="1"/>
</dbReference>
<evidence type="ECO:0000256" key="3">
    <source>
        <dbReference type="ARBA" id="ARBA00023125"/>
    </source>
</evidence>
<dbReference type="PROSITE" id="PS00355">
    <property type="entry name" value="HMG14_17"/>
    <property type="match status" value="1"/>
</dbReference>
<feature type="compositionally biased region" description="Basic and acidic residues" evidence="8">
    <location>
        <begin position="1"/>
        <end position="23"/>
    </location>
</feature>
<comment type="similarity">
    <text evidence="2">Belongs to the HMGN family.</text>
</comment>
<evidence type="ECO:0000256" key="7">
    <source>
        <dbReference type="ARBA" id="ARBA00042290"/>
    </source>
</evidence>
<evidence type="ECO:0000256" key="8">
    <source>
        <dbReference type="SAM" id="MobiDB-lite"/>
    </source>
</evidence>
<dbReference type="PANTHER" id="PTHR23087:SF13">
    <property type="entry name" value="NON-HISTONE CHROMOSOMAL PROTEIN HMG-17"/>
    <property type="match status" value="1"/>
</dbReference>
<protein>
    <recommendedName>
        <fullName evidence="6">Non-histone chromosomal protein HMG-17</fullName>
    </recommendedName>
    <alternativeName>
        <fullName evidence="7">High mobility group nucleosome-binding domain-containing protein 2</fullName>
    </alternativeName>
</protein>
<evidence type="ECO:0000313" key="9">
    <source>
        <dbReference type="EMBL" id="MBZ3876783.1"/>
    </source>
</evidence>
<evidence type="ECO:0000256" key="4">
    <source>
        <dbReference type="ARBA" id="ARBA00023242"/>
    </source>
</evidence>
<accession>A0AA41MRG1</accession>
<proteinExistence type="inferred from homology"/>
<dbReference type="PRINTS" id="PR00925">
    <property type="entry name" value="NONHISHMG17"/>
</dbReference>
<feature type="compositionally biased region" description="Basic and acidic residues" evidence="8">
    <location>
        <begin position="37"/>
        <end position="53"/>
    </location>
</feature>
<keyword evidence="4" id="KW-0539">Nucleus</keyword>
<dbReference type="GO" id="GO:0006325">
    <property type="term" value="P:chromatin organization"/>
    <property type="evidence" value="ECO:0007669"/>
    <property type="project" value="TreeGrafter"/>
</dbReference>
<organism evidence="9 10">
    <name type="scientific">Sciurus carolinensis</name>
    <name type="common">Eastern gray squirrel</name>
    <dbReference type="NCBI Taxonomy" id="30640"/>
    <lineage>
        <taxon>Eukaryota</taxon>
        <taxon>Metazoa</taxon>
        <taxon>Chordata</taxon>
        <taxon>Craniata</taxon>
        <taxon>Vertebrata</taxon>
        <taxon>Euteleostomi</taxon>
        <taxon>Mammalia</taxon>
        <taxon>Eutheria</taxon>
        <taxon>Euarchontoglires</taxon>
        <taxon>Glires</taxon>
        <taxon>Rodentia</taxon>
        <taxon>Sciuromorpha</taxon>
        <taxon>Sciuridae</taxon>
        <taxon>Sciurinae</taxon>
        <taxon>Sciurini</taxon>
        <taxon>Sciurus</taxon>
    </lineage>
</organism>
<evidence type="ECO:0000256" key="1">
    <source>
        <dbReference type="ARBA" id="ARBA00004123"/>
    </source>
</evidence>
<evidence type="ECO:0000313" key="10">
    <source>
        <dbReference type="Proteomes" id="UP001166674"/>
    </source>
</evidence>
<comment type="function">
    <text evidence="5">Binds to the inner side of the nucleosomal DNA thus altering the interaction between the DNA and the histone octamer. May be involved in the process which maintains transcribable genes in a unique chromatin conformation.</text>
</comment>
<keyword evidence="3" id="KW-0238">DNA-binding</keyword>
<name>A0AA41MRG1_SCICA</name>
<comment type="caution">
    <text evidence="9">The sequence shown here is derived from an EMBL/GenBank/DDBJ whole genome shotgun (WGS) entry which is preliminary data.</text>
</comment>
<evidence type="ECO:0000256" key="2">
    <source>
        <dbReference type="ARBA" id="ARBA00007696"/>
    </source>
</evidence>
<dbReference type="GO" id="GO:0000785">
    <property type="term" value="C:chromatin"/>
    <property type="evidence" value="ECO:0007669"/>
    <property type="project" value="InterPro"/>
</dbReference>
<comment type="subcellular location">
    <subcellularLocation>
        <location evidence="1">Nucleus</location>
    </subcellularLocation>
</comment>
<sequence>MPKRKAEGDAKGDKAKVKGEPQRRSARLSAKPAAPKPEPKPKKAPAKKGEKVPKGKKGKGAGKDGNNPAENRDAKTDQAQKAEGAGDAK</sequence>